<dbReference type="NCBIfam" id="TIGR00229">
    <property type="entry name" value="sensory_box"/>
    <property type="match status" value="1"/>
</dbReference>
<keyword evidence="2 7" id="KW-0812">Transmembrane</keyword>
<feature type="transmembrane region" description="Helical" evidence="7">
    <location>
        <begin position="144"/>
        <end position="165"/>
    </location>
</feature>
<feature type="transmembrane region" description="Helical" evidence="7">
    <location>
        <begin position="949"/>
        <end position="967"/>
    </location>
</feature>
<evidence type="ECO:0000259" key="9">
    <source>
        <dbReference type="PROSITE" id="PS50125"/>
    </source>
</evidence>
<evidence type="ECO:0000256" key="7">
    <source>
        <dbReference type="SAM" id="Phobius"/>
    </source>
</evidence>
<dbReference type="InterPro" id="IPR050401">
    <property type="entry name" value="Cyclic_nucleotide_synthase"/>
</dbReference>
<evidence type="ECO:0000256" key="4">
    <source>
        <dbReference type="ARBA" id="ARBA00022989"/>
    </source>
</evidence>
<dbReference type="PROSITE" id="PS50112">
    <property type="entry name" value="PAS"/>
    <property type="match status" value="1"/>
</dbReference>
<feature type="transmembrane region" description="Helical" evidence="7">
    <location>
        <begin position="340"/>
        <end position="361"/>
    </location>
</feature>
<dbReference type="InterPro" id="IPR035965">
    <property type="entry name" value="PAS-like_dom_sf"/>
</dbReference>
<dbReference type="GO" id="GO:0035556">
    <property type="term" value="P:intracellular signal transduction"/>
    <property type="evidence" value="ECO:0007669"/>
    <property type="project" value="InterPro"/>
</dbReference>
<accession>A0A1J4JF05</accession>
<dbReference type="Pfam" id="PF00211">
    <property type="entry name" value="Guanylate_cyc"/>
    <property type="match status" value="1"/>
</dbReference>
<organism evidence="10 11">
    <name type="scientific">Tritrichomonas foetus</name>
    <dbReference type="NCBI Taxonomy" id="1144522"/>
    <lineage>
        <taxon>Eukaryota</taxon>
        <taxon>Metamonada</taxon>
        <taxon>Parabasalia</taxon>
        <taxon>Tritrichomonadida</taxon>
        <taxon>Tritrichomonadidae</taxon>
        <taxon>Tritrichomonas</taxon>
    </lineage>
</organism>
<gene>
    <name evidence="10" type="ORF">TRFO_01958</name>
</gene>
<dbReference type="PANTHER" id="PTHR11920:SF335">
    <property type="entry name" value="GUANYLATE CYCLASE"/>
    <property type="match status" value="1"/>
</dbReference>
<keyword evidence="11" id="KW-1185">Reference proteome</keyword>
<evidence type="ECO:0000259" key="8">
    <source>
        <dbReference type="PROSITE" id="PS50112"/>
    </source>
</evidence>
<dbReference type="VEuPathDB" id="TrichDB:TRFO_01958"/>
<keyword evidence="5 7" id="KW-0472">Membrane</keyword>
<dbReference type="GO" id="GO:0005886">
    <property type="term" value="C:plasma membrane"/>
    <property type="evidence" value="ECO:0007669"/>
    <property type="project" value="TreeGrafter"/>
</dbReference>
<sequence>MKDYGALSFASQSESTKCSTQLYNIAMEYKIFFHSFDQIFYYVHFPSIVDDIIFVWLGCQVLFTSFWITHSNVWDYSELSSKIILTINKIVNFRTIETNVTSFLYTFFVYLFIFACSIGHLVFQIICSKTRGRIVNSTLYTTKIFVFYLPVILIHPLAIFCGNLLKFIVIQQEIDISDVPKTPHSENFNVNNSINAQNISRFAEFFGNIGFGSAVQSVLNKASLFDDETQNNTSNKYLYIYALFTFSILFFIYFEIIFFMSFKLFSYSTYLPNSFLASFDFSPIILMILFSSISQLFSCVLIIFPEWSIYFLISLHSFLAGYALLKNIRGRLISRVGNSMVFSVIFNCIILDIIRLLFIAVEAPNAFYFMGFICFSCILSFLVSYFVYGMKDRRMCRQIDQIIDEYGDENLGKIEIRQKIFEDLGMVKSSKKSFEFIEFFVKYQKYQFIDFITIKFMQANHQSKHNILKLMRIFVQFPCLTSYLNVLSLDLMGIGNISIFGKFLIYEIQRIKIHRQSSSSVAAGESLKLLTCFGKEIESNIKFFWEQKKLKPQVLYGISTKINKLQILWEEEISHFQNSAQHYVNYERFLIECKTDFSGAIYQLYRKQLIEGGFLFKVDKCYAMFVQLFPEYLKKRIMSASGRFIVNQKDKIGSTNNSTGNPSFMSQTLTSSSSEIDVLLEQSLGKSLFSHSRLRLALQNSTKDRVAISSIMMQFGIYVSLITSICFSVFIYLNFRPSLDNRSETADRIGLARSARFYSFLSGMAILYSLFDIQQTNEYNNVTNLGPFPPIFHNYSTWEELSVSWNYASIAFFGAFIEDVVSLAASGVNIYKYSPVLVEKVTRFPVCRKSSKFNNGKNFEQFSYGNINQVFLYTSLSQALSASLSYVNNNTKPDLDQIFSNENICTMLNSSYFLPDAFLIITLEMQSYILSESKAIGKHLLILKNTIPLSFWGLNILIFATSVTLYSREIKYFMSTLMGISPQAKMSAVEQIHKEPCFDEITAVESSYSNLPIIGTLILIITIFFVIGILEYINLDVLLDTNVLFQYMQHWSADAGIRKANVVEMLYWVLVRIIMQNSAYQSNYLYPENVTEAFYTAWLTMKTSSGRLMSNTIESTVPIGYSHEIDSVLLNQWCESTGETTFHDLYHCASSQQLLSIYGTVLTEVMLYPEKEINGSTFALSEVMLEAPHMVGVHILPLMRAIDDSFDTFSNEKLNQLYTLFDIYLPVEIILIFVAIFLLWRLKKILDSIYEVILMIMRRVPPNYLLSEKLLISYLFNKKMNNQKISMTTDQQIVHSSKDAILCIDEQGIINIVNPSVSKLVGFTPEQLLGQPISIIFGPDDEKTIENQLAMMLNKQCSSIYEGNVNCITDEDTLVDCSITILTIKNQKTSQYSFVIILCDQRSLIQQQQIAKEAKKQSEALLYQILPRDIVFRLNQGEKDISFNVPCATIMFIDIVKFSDYSASLAAQDIMHNLSVIFGSFDHSITKYKLLIKIKLIGDVYMCAGGLFNHDEHPSSHAVQMAQFGLEVLQDMEDVNMKLNSGLNVRIGMNTGGPLIAGVLGSDKPAFDIIGDPINVASRLQSTDLPGNIQISQASFQLLQGHDFQIEPRGEIMLKGKGKVPTYLLMPYKVGVNSEQNYHT</sequence>
<dbReference type="CDD" id="cd07302">
    <property type="entry name" value="CHD"/>
    <property type="match status" value="1"/>
</dbReference>
<reference evidence="10" key="1">
    <citation type="submission" date="2016-10" db="EMBL/GenBank/DDBJ databases">
        <authorList>
            <person name="Benchimol M."/>
            <person name="Almeida L.G."/>
            <person name="Vasconcelos A.T."/>
            <person name="Perreira-Neves A."/>
            <person name="Rosa I.A."/>
            <person name="Tasca T."/>
            <person name="Bogo M.R."/>
            <person name="de Souza W."/>
        </authorList>
    </citation>
    <scope>NUCLEOTIDE SEQUENCE [LARGE SCALE GENOMIC DNA]</scope>
    <source>
        <strain evidence="10">K</strain>
    </source>
</reference>
<feature type="domain" description="PAS" evidence="8">
    <location>
        <begin position="1286"/>
        <end position="1356"/>
    </location>
</feature>
<dbReference type="Gene3D" id="3.30.70.1230">
    <property type="entry name" value="Nucleotide cyclase"/>
    <property type="match status" value="1"/>
</dbReference>
<feature type="transmembrane region" description="Helical" evidence="7">
    <location>
        <begin position="367"/>
        <end position="388"/>
    </location>
</feature>
<comment type="caution">
    <text evidence="10">The sequence shown here is derived from an EMBL/GenBank/DDBJ whole genome shotgun (WGS) entry which is preliminary data.</text>
</comment>
<dbReference type="SUPFAM" id="SSF55073">
    <property type="entry name" value="Nucleotide cyclase"/>
    <property type="match status" value="1"/>
</dbReference>
<dbReference type="PANTHER" id="PTHR11920">
    <property type="entry name" value="GUANYLYL CYCLASE"/>
    <property type="match status" value="1"/>
</dbReference>
<dbReference type="GO" id="GO:0007168">
    <property type="term" value="P:receptor guanylyl cyclase signaling pathway"/>
    <property type="evidence" value="ECO:0007669"/>
    <property type="project" value="TreeGrafter"/>
</dbReference>
<dbReference type="PROSITE" id="PS50125">
    <property type="entry name" value="GUANYLATE_CYCLASE_2"/>
    <property type="match status" value="1"/>
</dbReference>
<feature type="transmembrane region" description="Helical" evidence="7">
    <location>
        <begin position="755"/>
        <end position="771"/>
    </location>
</feature>
<comment type="subcellular location">
    <subcellularLocation>
        <location evidence="1">Membrane</location>
    </subcellularLocation>
</comment>
<dbReference type="OrthoDB" id="354346at2759"/>
<dbReference type="GeneID" id="94825119"/>
<evidence type="ECO:0000256" key="6">
    <source>
        <dbReference type="ARBA" id="ARBA00023239"/>
    </source>
</evidence>
<dbReference type="GO" id="GO:0000166">
    <property type="term" value="F:nucleotide binding"/>
    <property type="evidence" value="ECO:0007669"/>
    <property type="project" value="UniProtKB-KW"/>
</dbReference>
<protein>
    <submittedName>
        <fullName evidence="10">Adenylate and Guanylate cyclase catalytic domain containing protein</fullName>
    </submittedName>
</protein>
<dbReference type="Pfam" id="PF13426">
    <property type="entry name" value="PAS_9"/>
    <property type="match status" value="1"/>
</dbReference>
<evidence type="ECO:0000256" key="3">
    <source>
        <dbReference type="ARBA" id="ARBA00022741"/>
    </source>
</evidence>
<name>A0A1J4JF05_9EUKA</name>
<evidence type="ECO:0000313" key="11">
    <source>
        <dbReference type="Proteomes" id="UP000179807"/>
    </source>
</evidence>
<dbReference type="InterPro" id="IPR000014">
    <property type="entry name" value="PAS"/>
</dbReference>
<dbReference type="EMBL" id="MLAK01001148">
    <property type="protein sequence ID" value="OHS96879.1"/>
    <property type="molecule type" value="Genomic_DNA"/>
</dbReference>
<feature type="transmembrane region" description="Helical" evidence="7">
    <location>
        <begin position="238"/>
        <end position="260"/>
    </location>
</feature>
<dbReference type="GO" id="GO:0001653">
    <property type="term" value="F:peptide receptor activity"/>
    <property type="evidence" value="ECO:0007669"/>
    <property type="project" value="TreeGrafter"/>
</dbReference>
<feature type="transmembrane region" description="Helical" evidence="7">
    <location>
        <begin position="103"/>
        <end position="123"/>
    </location>
</feature>
<dbReference type="GO" id="GO:0004383">
    <property type="term" value="F:guanylate cyclase activity"/>
    <property type="evidence" value="ECO:0007669"/>
    <property type="project" value="TreeGrafter"/>
</dbReference>
<dbReference type="SMART" id="SM00091">
    <property type="entry name" value="PAS"/>
    <property type="match status" value="1"/>
</dbReference>
<keyword evidence="4 7" id="KW-1133">Transmembrane helix</keyword>
<evidence type="ECO:0000256" key="5">
    <source>
        <dbReference type="ARBA" id="ARBA00023136"/>
    </source>
</evidence>
<feature type="transmembrane region" description="Helical" evidence="7">
    <location>
        <begin position="1013"/>
        <end position="1033"/>
    </location>
</feature>
<evidence type="ECO:0000313" key="10">
    <source>
        <dbReference type="EMBL" id="OHS96879.1"/>
    </source>
</evidence>
<dbReference type="SUPFAM" id="SSF55785">
    <property type="entry name" value="PYP-like sensor domain (PAS domain)"/>
    <property type="match status" value="1"/>
</dbReference>
<dbReference type="CDD" id="cd00130">
    <property type="entry name" value="PAS"/>
    <property type="match status" value="1"/>
</dbReference>
<dbReference type="InterPro" id="IPR001054">
    <property type="entry name" value="A/G_cyclase"/>
</dbReference>
<dbReference type="Gene3D" id="3.30.450.20">
    <property type="entry name" value="PAS domain"/>
    <property type="match status" value="1"/>
</dbReference>
<feature type="transmembrane region" description="Helical" evidence="7">
    <location>
        <begin position="1223"/>
        <end position="1242"/>
    </location>
</feature>
<keyword evidence="6" id="KW-0456">Lyase</keyword>
<dbReference type="InterPro" id="IPR029787">
    <property type="entry name" value="Nucleotide_cyclase"/>
</dbReference>
<proteinExistence type="predicted"/>
<feature type="domain" description="Guanylate cyclase" evidence="9">
    <location>
        <begin position="1449"/>
        <end position="1581"/>
    </location>
</feature>
<dbReference type="GO" id="GO:0004016">
    <property type="term" value="F:adenylate cyclase activity"/>
    <property type="evidence" value="ECO:0007669"/>
    <property type="project" value="TreeGrafter"/>
</dbReference>
<dbReference type="SMART" id="SM00044">
    <property type="entry name" value="CYCc"/>
    <property type="match status" value="1"/>
</dbReference>
<evidence type="ECO:0000256" key="2">
    <source>
        <dbReference type="ARBA" id="ARBA00022692"/>
    </source>
</evidence>
<keyword evidence="3" id="KW-0547">Nucleotide-binding</keyword>
<feature type="transmembrane region" description="Helical" evidence="7">
    <location>
        <begin position="39"/>
        <end position="68"/>
    </location>
</feature>
<dbReference type="Proteomes" id="UP000179807">
    <property type="component" value="Unassembled WGS sequence"/>
</dbReference>
<feature type="transmembrane region" description="Helical" evidence="7">
    <location>
        <begin position="281"/>
        <end position="303"/>
    </location>
</feature>
<evidence type="ECO:0000256" key="1">
    <source>
        <dbReference type="ARBA" id="ARBA00004370"/>
    </source>
</evidence>
<feature type="transmembrane region" description="Helical" evidence="7">
    <location>
        <begin position="715"/>
        <end position="735"/>
    </location>
</feature>
<dbReference type="RefSeq" id="XP_068350016.1">
    <property type="nucleotide sequence ID" value="XM_068490415.1"/>
</dbReference>